<accession>X1U194</accession>
<organism evidence="1">
    <name type="scientific">marine sediment metagenome</name>
    <dbReference type="NCBI Taxonomy" id="412755"/>
    <lineage>
        <taxon>unclassified sequences</taxon>
        <taxon>metagenomes</taxon>
        <taxon>ecological metagenomes</taxon>
    </lineage>
</organism>
<dbReference type="EMBL" id="BARW01025682">
    <property type="protein sequence ID" value="GAJ11289.1"/>
    <property type="molecule type" value="Genomic_DNA"/>
</dbReference>
<feature type="non-terminal residue" evidence="1">
    <location>
        <position position="1"/>
    </location>
</feature>
<evidence type="ECO:0000313" key="1">
    <source>
        <dbReference type="EMBL" id="GAJ11289.1"/>
    </source>
</evidence>
<reference evidence="1" key="1">
    <citation type="journal article" date="2014" name="Front. Microbiol.">
        <title>High frequency of phylogenetically diverse reductive dehalogenase-homologous genes in deep subseafloor sedimentary metagenomes.</title>
        <authorList>
            <person name="Kawai M."/>
            <person name="Futagami T."/>
            <person name="Toyoda A."/>
            <person name="Takaki Y."/>
            <person name="Nishi S."/>
            <person name="Hori S."/>
            <person name="Arai W."/>
            <person name="Tsubouchi T."/>
            <person name="Morono Y."/>
            <person name="Uchiyama I."/>
            <person name="Ito T."/>
            <person name="Fujiyama A."/>
            <person name="Inagaki F."/>
            <person name="Takami H."/>
        </authorList>
    </citation>
    <scope>NUCLEOTIDE SEQUENCE</scope>
    <source>
        <strain evidence="1">Expedition CK06-06</strain>
    </source>
</reference>
<comment type="caution">
    <text evidence="1">The sequence shown here is derived from an EMBL/GenBank/DDBJ whole genome shotgun (WGS) entry which is preliminary data.</text>
</comment>
<name>X1U194_9ZZZZ</name>
<protein>
    <submittedName>
        <fullName evidence="1">Uncharacterized protein</fullName>
    </submittedName>
</protein>
<gene>
    <name evidence="1" type="ORF">S12H4_42043</name>
</gene>
<proteinExistence type="predicted"/>
<sequence>FKKGNAVKGVTPYKQYTRQNLTKKLAELIAKIKIDI</sequence>
<dbReference type="AlphaFoldDB" id="X1U194"/>